<reference evidence="1 2" key="1">
    <citation type="submission" date="2023-01" db="EMBL/GenBank/DDBJ databases">
        <title>Analysis of 21 Apiospora genomes using comparative genomics revels a genus with tremendous synthesis potential of carbohydrate active enzymes and secondary metabolites.</title>
        <authorList>
            <person name="Sorensen T."/>
        </authorList>
    </citation>
    <scope>NUCLEOTIDE SEQUENCE [LARGE SCALE GENOMIC DNA]</scope>
    <source>
        <strain evidence="1 2">CBS 33761</strain>
    </source>
</reference>
<dbReference type="EMBL" id="JAQQWK010000008">
    <property type="protein sequence ID" value="KAK8036189.1"/>
    <property type="molecule type" value="Genomic_DNA"/>
</dbReference>
<accession>A0ABR1SPE6</accession>
<name>A0ABR1SPE6_9PEZI</name>
<evidence type="ECO:0000313" key="2">
    <source>
        <dbReference type="Proteomes" id="UP001444661"/>
    </source>
</evidence>
<keyword evidence="2" id="KW-1185">Reference proteome</keyword>
<organism evidence="1 2">
    <name type="scientific">Apiospora rasikravindrae</name>
    <dbReference type="NCBI Taxonomy" id="990691"/>
    <lineage>
        <taxon>Eukaryota</taxon>
        <taxon>Fungi</taxon>
        <taxon>Dikarya</taxon>
        <taxon>Ascomycota</taxon>
        <taxon>Pezizomycotina</taxon>
        <taxon>Sordariomycetes</taxon>
        <taxon>Xylariomycetidae</taxon>
        <taxon>Amphisphaeriales</taxon>
        <taxon>Apiosporaceae</taxon>
        <taxon>Apiospora</taxon>
    </lineage>
</organism>
<dbReference type="Proteomes" id="UP001444661">
    <property type="component" value="Unassembled WGS sequence"/>
</dbReference>
<gene>
    <name evidence="1" type="ORF">PG993_008803</name>
</gene>
<proteinExistence type="predicted"/>
<evidence type="ECO:0000313" key="1">
    <source>
        <dbReference type="EMBL" id="KAK8036189.1"/>
    </source>
</evidence>
<comment type="caution">
    <text evidence="1">The sequence shown here is derived from an EMBL/GenBank/DDBJ whole genome shotgun (WGS) entry which is preliminary data.</text>
</comment>
<sequence length="67" mass="7325">MAPPRPACRRPRVYMLNKSPMPVRVLVDPTSGLEVAAENPFPAELLVRSPKVMIGYKGMEFPAETGG</sequence>
<protein>
    <submittedName>
        <fullName evidence="1">Uncharacterized protein</fullName>
    </submittedName>
</protein>